<organism evidence="2 4">
    <name type="scientific">Leptospira perolatii</name>
    <dbReference type="NCBI Taxonomy" id="2023191"/>
    <lineage>
        <taxon>Bacteria</taxon>
        <taxon>Pseudomonadati</taxon>
        <taxon>Spirochaetota</taxon>
        <taxon>Spirochaetia</taxon>
        <taxon>Leptospirales</taxon>
        <taxon>Leptospiraceae</taxon>
        <taxon>Leptospira</taxon>
    </lineage>
</organism>
<accession>A0A2M9ZL47</accession>
<dbReference type="Proteomes" id="UP000231962">
    <property type="component" value="Unassembled WGS sequence"/>
</dbReference>
<dbReference type="Proteomes" id="UP000231990">
    <property type="component" value="Unassembled WGS sequence"/>
</dbReference>
<reference evidence="3 4" key="1">
    <citation type="submission" date="2017-07" db="EMBL/GenBank/DDBJ databases">
        <title>Leptospira spp. isolated from tropical soils.</title>
        <authorList>
            <person name="Thibeaux R."/>
            <person name="Iraola G."/>
            <person name="Ferres I."/>
            <person name="Bierque E."/>
            <person name="Girault D."/>
            <person name="Soupe-Gilbert M.-E."/>
            <person name="Picardeau M."/>
            <person name="Goarant C."/>
        </authorList>
    </citation>
    <scope>NUCLEOTIDE SEQUENCE [LARGE SCALE GENOMIC DNA]</scope>
    <source>
        <strain evidence="2 4">FH1-B-B1</strain>
        <strain evidence="1 3">FH1-B-C1</strain>
    </source>
</reference>
<proteinExistence type="predicted"/>
<dbReference type="OrthoDB" id="334412at2"/>
<dbReference type="EMBL" id="NPDZ01000008">
    <property type="protein sequence ID" value="PJZ72663.1"/>
    <property type="molecule type" value="Genomic_DNA"/>
</dbReference>
<evidence type="ECO:0000313" key="2">
    <source>
        <dbReference type="EMBL" id="PJZ72663.1"/>
    </source>
</evidence>
<evidence type="ECO:0000313" key="3">
    <source>
        <dbReference type="Proteomes" id="UP000231962"/>
    </source>
</evidence>
<dbReference type="EMBL" id="NPDY01000006">
    <property type="protein sequence ID" value="PJZ69929.1"/>
    <property type="molecule type" value="Genomic_DNA"/>
</dbReference>
<keyword evidence="3" id="KW-1185">Reference proteome</keyword>
<dbReference type="AlphaFoldDB" id="A0A2M9ZL47"/>
<comment type="caution">
    <text evidence="2">The sequence shown here is derived from an EMBL/GenBank/DDBJ whole genome shotgun (WGS) entry which is preliminary data.</text>
</comment>
<gene>
    <name evidence="1" type="ORF">CH360_08465</name>
    <name evidence="2" type="ORF">CH373_13220</name>
</gene>
<evidence type="ECO:0000313" key="1">
    <source>
        <dbReference type="EMBL" id="PJZ69929.1"/>
    </source>
</evidence>
<name>A0A2M9ZL47_9LEPT</name>
<dbReference type="RefSeq" id="WP_100713597.1">
    <property type="nucleotide sequence ID" value="NZ_NPDY01000006.1"/>
</dbReference>
<sequence>MVVANHQDRIEIVCGAGIANSKPCPANCRSEIRNGKGASDPNFRCLAYEKLARFLEGKNSFTVGITAFQQAPAEVLENFSAQSDIGFELVRYFLSISSHEEVKSTILEMSDPLLYRIVSQEFTRFIELRKTKKGSEVGFHFLDIRSNDYWIGLPPERIVKFIEYSVKGERNTKLASQFLKLLSDEMLLDLQSYAELSEDDERELYLGLQDAIYEFPLVMPGIYQHLLSLFQENPEIHIVLSTMEALVERKAVLMQAGKVAIRLLTNASGKNTHQMVLDYLQTLDADAALEILAMLEERRKLSRSEKEMLASYIKKSEN</sequence>
<evidence type="ECO:0000313" key="4">
    <source>
        <dbReference type="Proteomes" id="UP000231990"/>
    </source>
</evidence>
<protein>
    <submittedName>
        <fullName evidence="2">Uncharacterized protein</fullName>
    </submittedName>
</protein>